<evidence type="ECO:0000313" key="1">
    <source>
        <dbReference type="EMBL" id="MEE3717888.1"/>
    </source>
</evidence>
<dbReference type="RefSeq" id="WP_330484318.1">
    <property type="nucleotide sequence ID" value="NZ_JAZBJZ010000056.1"/>
</dbReference>
<evidence type="ECO:0000313" key="2">
    <source>
        <dbReference type="Proteomes" id="UP001333818"/>
    </source>
</evidence>
<dbReference type="AlphaFoldDB" id="A0AAW9PZX2"/>
<name>A0AAW9PZX2_9CYAN</name>
<comment type="caution">
    <text evidence="1">The sequence shown here is derived from an EMBL/GenBank/DDBJ whole genome shotgun (WGS) entry which is preliminary data.</text>
</comment>
<dbReference type="Gene3D" id="3.30.460.40">
    <property type="match status" value="1"/>
</dbReference>
<sequence>MVVEISKLTAAKGYRPQAIDTTIETDLLCFALLRQKTVQEHLQMGAQLNRSARKLAIAGFRRQFAHLSFTQFSRKLAEAWLPNCPSTYIPQGSEMTWIQDSIQLAGQLDSIFKQLSIPYYVTGGVAAIAYGEIRTTQDLDIVIEISTEQIVRLSDLLEQQGFYVAGLETVIAGQMKTLQITHIESISRADLIVAVGNDYEQLKFARRQSYPLESGIEIDLASPEDLIVSKLSWQQSEKQLRDVLGIMKVQADNLDFAYIYHWAKVFGLTEVVDRLCVEAGVKAIADAGQDLN</sequence>
<protein>
    <recommendedName>
        <fullName evidence="3">Nucleotidyltransferase family protein</fullName>
    </recommendedName>
</protein>
<dbReference type="InterPro" id="IPR043519">
    <property type="entry name" value="NT_sf"/>
</dbReference>
<keyword evidence="2" id="KW-1185">Reference proteome</keyword>
<reference evidence="1" key="1">
    <citation type="submission" date="2024-01" db="EMBL/GenBank/DDBJ databases">
        <title>Bank of Algae and Cyanobacteria of the Azores (BACA) strain genomes.</title>
        <authorList>
            <person name="Luz R."/>
            <person name="Cordeiro R."/>
            <person name="Fonseca A."/>
            <person name="Goncalves V."/>
        </authorList>
    </citation>
    <scope>NUCLEOTIDE SEQUENCE</scope>
    <source>
        <strain evidence="1">BACA0141</strain>
    </source>
</reference>
<accession>A0AAW9PZX2</accession>
<evidence type="ECO:0008006" key="3">
    <source>
        <dbReference type="Google" id="ProtNLM"/>
    </source>
</evidence>
<gene>
    <name evidence="1" type="ORF">V2H45_14195</name>
</gene>
<organism evidence="1 2">
    <name type="scientific">Tumidithrix elongata BACA0141</name>
    <dbReference type="NCBI Taxonomy" id="2716417"/>
    <lineage>
        <taxon>Bacteria</taxon>
        <taxon>Bacillati</taxon>
        <taxon>Cyanobacteriota</taxon>
        <taxon>Cyanophyceae</taxon>
        <taxon>Pseudanabaenales</taxon>
        <taxon>Pseudanabaenaceae</taxon>
        <taxon>Tumidithrix</taxon>
        <taxon>Tumidithrix elongata</taxon>
    </lineage>
</organism>
<dbReference type="SUPFAM" id="SSF81301">
    <property type="entry name" value="Nucleotidyltransferase"/>
    <property type="match status" value="1"/>
</dbReference>
<dbReference type="EMBL" id="JAZBJZ010000056">
    <property type="protein sequence ID" value="MEE3717888.1"/>
    <property type="molecule type" value="Genomic_DNA"/>
</dbReference>
<proteinExistence type="predicted"/>
<dbReference type="Proteomes" id="UP001333818">
    <property type="component" value="Unassembled WGS sequence"/>
</dbReference>